<proteinExistence type="predicted"/>
<dbReference type="Pfam" id="PF13200">
    <property type="entry name" value="DUF4015"/>
    <property type="match status" value="1"/>
</dbReference>
<feature type="domain" description="DUF4015" evidence="1">
    <location>
        <begin position="60"/>
        <end position="373"/>
    </location>
</feature>
<dbReference type="STRING" id="1798364.A3G54_02470"/>
<dbReference type="Proteomes" id="UP000178894">
    <property type="component" value="Unassembled WGS sequence"/>
</dbReference>
<dbReference type="SUPFAM" id="SSF51445">
    <property type="entry name" value="(Trans)glycosidases"/>
    <property type="match status" value="1"/>
</dbReference>
<evidence type="ECO:0000313" key="2">
    <source>
        <dbReference type="EMBL" id="OGF93104.1"/>
    </source>
</evidence>
<sequence length="382" mass="43338">MKNYFYLFAFIGALLSSLFFISRAFAPVEYVSERIGGAEEKKDEEVKKVEHLPTPDAVKGIYMTSWVSGTKDWRANMVNFIDKTEINSVVIDVKDYSGRVSFDTGDEKIKEIGSEEIRVNDLPLFIEKLHEKGIYTIARITVFQDPFYAKKYPASAVKNKSGGVWKDRKGLSYVDPAAKDFWDYMVLLSRASERAGFDELNYDYIRFPSDGNMADIVFSHSGEKNKADVLDSFFSYLRAELKGGENALLVPLSADVFGMTTTNTDDLGIGQVLERIDKHFDYIAPMVYPSHYPPTFLGFKNPADHPYEVIKFAMEAAVLRLAAPTSTPTKLRPWIQDFDLGATYDEPMIRAQKKAVYDSGLQSWLSWDPANRYTSEGYDNEE</sequence>
<name>A0A1F5XYW5_9BACT</name>
<organism evidence="2 3">
    <name type="scientific">Candidatus Giovannonibacteria bacterium RIFCSPLOWO2_12_FULL_44_15</name>
    <dbReference type="NCBI Taxonomy" id="1798364"/>
    <lineage>
        <taxon>Bacteria</taxon>
        <taxon>Candidatus Giovannoniibacteriota</taxon>
    </lineage>
</organism>
<protein>
    <recommendedName>
        <fullName evidence="1">DUF4015 domain-containing protein</fullName>
    </recommendedName>
</protein>
<dbReference type="EMBL" id="MFIQ01000029">
    <property type="protein sequence ID" value="OGF93104.1"/>
    <property type="molecule type" value="Genomic_DNA"/>
</dbReference>
<dbReference type="InterPro" id="IPR017853">
    <property type="entry name" value="GH"/>
</dbReference>
<reference evidence="2 3" key="1">
    <citation type="journal article" date="2016" name="Nat. Commun.">
        <title>Thousands of microbial genomes shed light on interconnected biogeochemical processes in an aquifer system.</title>
        <authorList>
            <person name="Anantharaman K."/>
            <person name="Brown C.T."/>
            <person name="Hug L.A."/>
            <person name="Sharon I."/>
            <person name="Castelle C.J."/>
            <person name="Probst A.J."/>
            <person name="Thomas B.C."/>
            <person name="Singh A."/>
            <person name="Wilkins M.J."/>
            <person name="Karaoz U."/>
            <person name="Brodie E.L."/>
            <person name="Williams K.H."/>
            <person name="Hubbard S.S."/>
            <person name="Banfield J.F."/>
        </authorList>
    </citation>
    <scope>NUCLEOTIDE SEQUENCE [LARGE SCALE GENOMIC DNA]</scope>
</reference>
<gene>
    <name evidence="2" type="ORF">A3G54_02470</name>
</gene>
<evidence type="ECO:0000313" key="3">
    <source>
        <dbReference type="Proteomes" id="UP000178894"/>
    </source>
</evidence>
<comment type="caution">
    <text evidence="2">The sequence shown here is derived from an EMBL/GenBank/DDBJ whole genome shotgun (WGS) entry which is preliminary data.</text>
</comment>
<evidence type="ECO:0000259" key="1">
    <source>
        <dbReference type="Pfam" id="PF13200"/>
    </source>
</evidence>
<dbReference type="InterPro" id="IPR025275">
    <property type="entry name" value="DUF4015"/>
</dbReference>
<dbReference type="AlphaFoldDB" id="A0A1F5XYW5"/>
<accession>A0A1F5XYW5</accession>